<evidence type="ECO:0000259" key="5">
    <source>
        <dbReference type="PROSITE" id="PS50075"/>
    </source>
</evidence>
<dbReference type="SUPFAM" id="SSF52777">
    <property type="entry name" value="CoA-dependent acyltransferases"/>
    <property type="match status" value="6"/>
</dbReference>
<feature type="compositionally biased region" description="Low complexity" evidence="4">
    <location>
        <begin position="2808"/>
        <end position="2819"/>
    </location>
</feature>
<keyword evidence="2" id="KW-0597">Phosphoprotein</keyword>
<dbReference type="SUPFAM" id="SSF47336">
    <property type="entry name" value="ACP-like"/>
    <property type="match status" value="3"/>
</dbReference>
<dbReference type="PROSITE" id="PS50075">
    <property type="entry name" value="CARRIER"/>
    <property type="match status" value="3"/>
</dbReference>
<dbReference type="InterPro" id="IPR023213">
    <property type="entry name" value="CAT-like_dom_sf"/>
</dbReference>
<feature type="region of interest" description="Disordered" evidence="4">
    <location>
        <begin position="137"/>
        <end position="156"/>
    </location>
</feature>
<feature type="region of interest" description="Disordered" evidence="4">
    <location>
        <begin position="2624"/>
        <end position="2670"/>
    </location>
</feature>
<sequence length="2839" mass="309596">MAAAPGPAAPRIDASTSWLLLEDDTAEARLLAVVAQVLGIGTDDVQVYRSFRDMGGDEQRAVALRKACMDVGMDVKVKDILRCSTLAELQTCITPCAPQSRPPNKTGAPEKTDPVEPVMIAPLGVHKASRMSQIAEAKNNHSRGSSMSSLATQGGRRTEIEQALGTRAEIGRIATVRPKAGLLEGKLVALLTLSNAQPTQENLSAINLIPQSHALFAGTQVANLKRAAPTVLPPDSVPDLWIVLDGMPLTEHGDVDLRRLRTWAQNMNENVYHQALSLEHQETLQAPASGMEKSLQRLVSKVLDLPQSQIGVNFSFSQLGGDEMTAMELAARCKHESIYINPSEALGSTTLSELAALASSRGGLAHKWDEETSDCFDLSPMQHLYFQTAMGGDLKRRPALDGSYRFNQSLLLRFKKHYSFDDISAAIEAVVGHHPMLRARFGRGLHGWVQRILPETVGTYTLCHSAIRSERELEDIIERTQISINIETGPVFAVDYLTTHDGQQLVYLAAHHLAVDLPSWRTIIHDLDELLENGSLLSQRSMPFHKWVDLQKSDVLSPDPRDLLPFEIQPGDYAYWGLQDAPNTYGDALEVSFSLSQELTSILQSSCNQVFQTDCVDIYLAALMLSFAQTFHDRRVPVVWNQEHGRDPWNPDIDISETVGWFTSLCPVSLNIECSDDFVSVLRHLKDTRRSIPTRGAQYFASRFYHYKKEEMSSRDWPFEIIFSYAGSLQHLERDNGVMEQLAIPGRTLASATSDIGGSVGRIALFEVSAMIDQGSAKIKFLYSRFSKDQARISQWVRNYEHLLLEAIGRLRYHPQELTLADVPHLDVTYEGLAEFNRNRVATLKLASVRDVETIYPVTAVQQSILISQAQRPDTCYLHAIYEFASPNGDPIDPSRICTAWQQVTMRHAALRTVFTESVSETGLWDKVILRRASPEMLFIDTAPVDDPVYELSNLPNLRPTENKPLHKLTVCKAPTRTLVKLDISTSLCDSLSIHILLHDLRRAYATERAIIEPDQFSYPNYLYFLKTVRQESSLTFWREKLSGVPACLFPRLTIVQDEQRFVNACLDLDITSYQLSAFARTHKTTVDAVLRLAWGLILRCFTGSNQVCFGYQTVGRDDSIPGMRCAVGSFANTIACSYELPTYTPLTLALKMVEEQLQASLPHQHFTMAELQHAMGTKGGERLFNSCLTFTEEPSGLNSKFTTRTSFELKPISLQQTFDVDVVINTRFAAGKLVVDIGQRVMSPEQSINVANTFGRAVRAILTTPNTSIGLVDLFSDRDYAQIVAWDAETPQEIEEQSQSVVHELISKQAAIQPSSQAICSWDGTFTYLQLEEGATKLAHHLVDAGVGPHSVVPVVMDKCKLAPMAMVAVLKAGAAFVPVDSLELGIIQPIFERLNSRVAISSEHAAPVLSNLFDKVVIVTDELLNLIPDGQGPLTSMATPSDPACVLFVPTSSNEVRGVSFSHAALSTALLGQGPAARITPLSRVMQLSSFNVDICIAEIFTTFVYGGCVCIPSAAERLQDFGAAVNRMQVNWSYMTPHLSRKVDPTLLISLKVVCFRTRGLDEDTYNIWHGKVNVVLAYGPQDVCPLGIAFLEALGTHHLKSIGRPFAGNLLIVNPEDHKKRVPIGAVGELVVEGPTVGFAYPNRESTITPMSPLGASSGGKARYFKTGHRARYTQGGLMEFISSTREDADADCKAINITEIEQYLRRCLGQGVDAVIDTVTFRGVKNECILTAFIEFGDRLAGDENLASLSAATKEQLAMAKQLVEVGLKSQFAPSMIPSAFVPVRHLPVTPSLKVNRRRLQKMIAGLSKEDLLALATVKNPNDAKLQRLKPLPLTQSEERMRAIWAKVLGVEEAKISAIDSFFGAGGDDIVAAQLVSACRHEGIRVNIADVLRNSTLTELSKAVVTVESPQAVHQVSPVPPETSPSPTPANPNAIKQVFIEKVIAPKIGVDASVIADAAEASSAQIRHIETAMLRGRANINYLIFSFSGAVDGKKLEEACKTLVAIHPILRTVFIPYNRRVYQAVIKLTDIEFRRTSCPTWRLATTLEKVLKKDQSSPIKFETPISKFMFLDGGKQSIFIVRLSKAQYDDLSVALFVKDLKRLYDGSQGPPRRPSYCEFVRCAQLANSLGAEEYWRALLEGAVMTQVVEHNQPYRLSSNIKTIRNPMLPLGSLSSLGISFETVLKGAWAMVLANLSASSDVVFGELIDGRHVKLPGGYSVAGVMGPAVNATPVRVQFPDTALTPISLLQYIHAQRMSSLPFETLGTLTIVEKCTSWPYWTRFSTLVQHQYEDAAIIPSEPKSFHLGTASCKFTIHESKAQDVPDLFVRSLVRPPGRVEISITFCADRVPEPFAEHALRMLCSTISLLTNVSIMQPVIPCGYQYRGMMKRIPLPSSASLSAPAQDAVDSSSVLASLSQEQVKAVQTVISDTWTAILNPRTLGVPEEQVHNAAFFDLWGSLIPASQMMMQLNRELPKVNLPGADANLKVTMEEIVDNPTMLKQFELIASKIKPQGGKEAQKSKEKDKDKEKDTEKGAASPKLPLQTSKKKPTMNVSVPAVSLSSRIRRLASTVARTNSPPTSANKFPTSPQPPPTPTSPVAIGIASAMVADLSPLSPKIVTSPSLPGTVNSSSRTPTTIGTPGSVTNSSSSSPIPSAPPQLPNLPAFDPIAEEAEPSEGAYSLAHEVGVSLGNTIGTSTTLTANSSADSMTEGSTSASSNHSGEKEMLLTLMSERGGSPYKRDTIRPLPSSKMLSPAAAAAAAAGAAAVVPPTAPALAPEGGEDVEDLVSPLSAVTPKSGGGRWGAATGAASAVSSPDTPKCQVGLGKTGMSPIVG</sequence>
<dbReference type="InterPro" id="IPR000873">
    <property type="entry name" value="AMP-dep_synth/lig_dom"/>
</dbReference>
<evidence type="ECO:0000256" key="2">
    <source>
        <dbReference type="ARBA" id="ARBA00022553"/>
    </source>
</evidence>
<name>A0ABQ0GKV0_9PEZI</name>
<dbReference type="PANTHER" id="PTHR45398">
    <property type="match status" value="1"/>
</dbReference>
<comment type="caution">
    <text evidence="6">The sequence shown here is derived from an EMBL/GenBank/DDBJ whole genome shotgun (WGS) entry which is preliminary data.</text>
</comment>
<keyword evidence="1" id="KW-0596">Phosphopantetheine</keyword>
<feature type="compositionally biased region" description="Basic and acidic residues" evidence="4">
    <location>
        <begin position="2521"/>
        <end position="2538"/>
    </location>
</feature>
<dbReference type="Pfam" id="PF00501">
    <property type="entry name" value="AMP-binding"/>
    <property type="match status" value="1"/>
</dbReference>
<dbReference type="Gene3D" id="3.30.559.10">
    <property type="entry name" value="Chloramphenicol acetyltransferase-like domain"/>
    <property type="match status" value="3"/>
</dbReference>
<reference evidence="6 7" key="1">
    <citation type="submission" date="2024-09" db="EMBL/GenBank/DDBJ databases">
        <title>Itraconazole resistance in Madurella fahalii resulting from another homologue of gene encoding cytochrome P450 14-alpha sterol demethylase (CYP51).</title>
        <authorList>
            <person name="Yoshioka I."/>
            <person name="Fahal A.H."/>
            <person name="Kaneko S."/>
            <person name="Yaguchi T."/>
        </authorList>
    </citation>
    <scope>NUCLEOTIDE SEQUENCE [LARGE SCALE GENOMIC DNA]</scope>
    <source>
        <strain evidence="6 7">IFM 68171</strain>
    </source>
</reference>
<feature type="domain" description="Carrier" evidence="5">
    <location>
        <begin position="286"/>
        <end position="362"/>
    </location>
</feature>
<comment type="similarity">
    <text evidence="3">Belongs to the NRP synthetase family.</text>
</comment>
<proteinExistence type="inferred from homology"/>
<dbReference type="Gene3D" id="3.40.50.12780">
    <property type="entry name" value="N-terminal domain of ligase-like"/>
    <property type="match status" value="1"/>
</dbReference>
<protein>
    <submittedName>
        <fullName evidence="6">Carrier domain-containing protein</fullName>
    </submittedName>
</protein>
<feature type="compositionally biased region" description="Low complexity" evidence="4">
    <location>
        <begin position="2643"/>
        <end position="2657"/>
    </location>
</feature>
<feature type="compositionally biased region" description="Polar residues" evidence="4">
    <location>
        <begin position="2624"/>
        <end position="2642"/>
    </location>
</feature>
<dbReference type="Gene3D" id="3.30.559.30">
    <property type="entry name" value="Nonribosomal peptide synthetase, condensation domain"/>
    <property type="match status" value="3"/>
</dbReference>
<feature type="domain" description="Carrier" evidence="5">
    <location>
        <begin position="24"/>
        <end position="97"/>
    </location>
</feature>
<dbReference type="SUPFAM" id="SSF56801">
    <property type="entry name" value="Acetyl-CoA synthetase-like"/>
    <property type="match status" value="2"/>
</dbReference>
<gene>
    <name evidence="6" type="ORF">MFIFM68171_08405</name>
</gene>
<accession>A0ABQ0GKV0</accession>
<keyword evidence="7" id="KW-1185">Reference proteome</keyword>
<feature type="compositionally biased region" description="Polar residues" evidence="4">
    <location>
        <begin position="142"/>
        <end position="152"/>
    </location>
</feature>
<dbReference type="Gene3D" id="1.10.1200.10">
    <property type="entry name" value="ACP-like"/>
    <property type="match status" value="3"/>
</dbReference>
<dbReference type="RefSeq" id="XP_070919926.1">
    <property type="nucleotide sequence ID" value="XM_071063825.1"/>
</dbReference>
<dbReference type="PANTHER" id="PTHR45398:SF1">
    <property type="entry name" value="ENZYME, PUTATIVE (JCVI)-RELATED"/>
    <property type="match status" value="1"/>
</dbReference>
<evidence type="ECO:0000313" key="6">
    <source>
        <dbReference type="EMBL" id="GAB1318195.1"/>
    </source>
</evidence>
<feature type="region of interest" description="Disordered" evidence="4">
    <location>
        <begin position="2515"/>
        <end position="2563"/>
    </location>
</feature>
<dbReference type="InterPro" id="IPR045851">
    <property type="entry name" value="AMP-bd_C_sf"/>
</dbReference>
<evidence type="ECO:0000256" key="4">
    <source>
        <dbReference type="SAM" id="MobiDB-lite"/>
    </source>
</evidence>
<organism evidence="6 7">
    <name type="scientific">Madurella fahalii</name>
    <dbReference type="NCBI Taxonomy" id="1157608"/>
    <lineage>
        <taxon>Eukaryota</taxon>
        <taxon>Fungi</taxon>
        <taxon>Dikarya</taxon>
        <taxon>Ascomycota</taxon>
        <taxon>Pezizomycotina</taxon>
        <taxon>Sordariomycetes</taxon>
        <taxon>Sordariomycetidae</taxon>
        <taxon>Sordariales</taxon>
        <taxon>Sordariales incertae sedis</taxon>
        <taxon>Madurella</taxon>
    </lineage>
</organism>
<dbReference type="InterPro" id="IPR001242">
    <property type="entry name" value="Condensation_dom"/>
</dbReference>
<evidence type="ECO:0000256" key="1">
    <source>
        <dbReference type="ARBA" id="ARBA00022450"/>
    </source>
</evidence>
<feature type="compositionally biased region" description="Polar residues" evidence="4">
    <location>
        <begin position="2576"/>
        <end position="2589"/>
    </location>
</feature>
<dbReference type="Pfam" id="PF00668">
    <property type="entry name" value="Condensation"/>
    <property type="match status" value="3"/>
</dbReference>
<feature type="domain" description="Carrier" evidence="5">
    <location>
        <begin position="1837"/>
        <end position="1913"/>
    </location>
</feature>
<dbReference type="Gene3D" id="3.30.300.30">
    <property type="match status" value="2"/>
</dbReference>
<feature type="compositionally biased region" description="Polar residues" evidence="4">
    <location>
        <begin position="2705"/>
        <end position="2724"/>
    </location>
</feature>
<feature type="region of interest" description="Disordered" evidence="4">
    <location>
        <begin position="2705"/>
        <end position="2726"/>
    </location>
</feature>
<dbReference type="Pfam" id="PF00550">
    <property type="entry name" value="PP-binding"/>
    <property type="match status" value="3"/>
</dbReference>
<feature type="region of interest" description="Disordered" evidence="4">
    <location>
        <begin position="2799"/>
        <end position="2839"/>
    </location>
</feature>
<feature type="region of interest" description="Disordered" evidence="4">
    <location>
        <begin position="2575"/>
        <end position="2603"/>
    </location>
</feature>
<evidence type="ECO:0000313" key="7">
    <source>
        <dbReference type="Proteomes" id="UP001628179"/>
    </source>
</evidence>
<dbReference type="GeneID" id="98179148"/>
<dbReference type="InterPro" id="IPR042099">
    <property type="entry name" value="ANL_N_sf"/>
</dbReference>
<evidence type="ECO:0000256" key="3">
    <source>
        <dbReference type="ARBA" id="ARBA00029454"/>
    </source>
</evidence>
<dbReference type="EMBL" id="BAAFSV010000004">
    <property type="protein sequence ID" value="GAB1318195.1"/>
    <property type="molecule type" value="Genomic_DNA"/>
</dbReference>
<dbReference type="InterPro" id="IPR036736">
    <property type="entry name" value="ACP-like_sf"/>
</dbReference>
<dbReference type="InterPro" id="IPR009081">
    <property type="entry name" value="PP-bd_ACP"/>
</dbReference>
<dbReference type="Proteomes" id="UP001628179">
    <property type="component" value="Unassembled WGS sequence"/>
</dbReference>